<dbReference type="EMBL" id="KV722890">
    <property type="protein sequence ID" value="OCH83656.1"/>
    <property type="molecule type" value="Genomic_DNA"/>
</dbReference>
<accession>A0A8E2AFZ0</accession>
<dbReference type="AlphaFoldDB" id="A0A8E2AFZ0"/>
<reference evidence="1 2" key="1">
    <citation type="submission" date="2016-07" db="EMBL/GenBank/DDBJ databases">
        <title>Draft genome of the white-rot fungus Obba rivulosa 3A-2.</title>
        <authorList>
            <consortium name="DOE Joint Genome Institute"/>
            <person name="Miettinen O."/>
            <person name="Riley R."/>
            <person name="Acob R."/>
            <person name="Barry K."/>
            <person name="Cullen D."/>
            <person name="De Vries R."/>
            <person name="Hainaut M."/>
            <person name="Hatakka A."/>
            <person name="Henrissat B."/>
            <person name="Hilden K."/>
            <person name="Kuo R."/>
            <person name="Labutti K."/>
            <person name="Lipzen A."/>
            <person name="Makela M.R."/>
            <person name="Sandor L."/>
            <person name="Spatafora J.W."/>
            <person name="Grigoriev I.V."/>
            <person name="Hibbett D.S."/>
        </authorList>
    </citation>
    <scope>NUCLEOTIDE SEQUENCE [LARGE SCALE GENOMIC DNA]</scope>
    <source>
        <strain evidence="1 2">3A-2</strain>
    </source>
</reference>
<evidence type="ECO:0000313" key="1">
    <source>
        <dbReference type="EMBL" id="OCH83656.1"/>
    </source>
</evidence>
<proteinExistence type="predicted"/>
<evidence type="ECO:0000313" key="2">
    <source>
        <dbReference type="Proteomes" id="UP000250043"/>
    </source>
</evidence>
<gene>
    <name evidence="1" type="ORF">OBBRIDRAFT_742872</name>
</gene>
<dbReference type="OrthoDB" id="2151789at2759"/>
<feature type="non-terminal residue" evidence="1">
    <location>
        <position position="1"/>
    </location>
</feature>
<protein>
    <submittedName>
        <fullName evidence="1">Uncharacterized protein</fullName>
    </submittedName>
</protein>
<sequence>SQLLFYDAPTPPEGIFNEFLSIPAEEQDISTRSMLSLVQAAGNQSGFRTAYNTIPFLRFTPAILNAIINESEAHYRVYQFWSERLSPLSATLITYAVELFLPDFLSKQTVVTSAYPPTRAQPFLPFSMTYQWNDSSSDEIMRDAITQSAQHLTAVAVADGQNIAEAPLYGNYAIDSSPLSRIFGEQLPRLKDLKRRFDAEDVMGLAGGWKI</sequence>
<organism evidence="1 2">
    <name type="scientific">Obba rivulosa</name>
    <dbReference type="NCBI Taxonomy" id="1052685"/>
    <lineage>
        <taxon>Eukaryota</taxon>
        <taxon>Fungi</taxon>
        <taxon>Dikarya</taxon>
        <taxon>Basidiomycota</taxon>
        <taxon>Agaricomycotina</taxon>
        <taxon>Agaricomycetes</taxon>
        <taxon>Polyporales</taxon>
        <taxon>Gelatoporiaceae</taxon>
        <taxon>Obba</taxon>
    </lineage>
</organism>
<keyword evidence="2" id="KW-1185">Reference proteome</keyword>
<dbReference type="Proteomes" id="UP000250043">
    <property type="component" value="Unassembled WGS sequence"/>
</dbReference>
<name>A0A8E2AFZ0_9APHY</name>